<evidence type="ECO:0000256" key="1">
    <source>
        <dbReference type="SAM" id="Phobius"/>
    </source>
</evidence>
<keyword evidence="3" id="KW-1185">Reference proteome</keyword>
<sequence>METLTHTLDSLWQVVLVGLLLGAGLPAIFAFGLRALAVGEARDDGSTVTTARPAVATAAAVLCFAVVVLAIVSGILFIMKDFLDSTFGISVF</sequence>
<gene>
    <name evidence="2" type="ORF">SAMN05421642_11988</name>
</gene>
<keyword evidence="1" id="KW-0812">Transmembrane</keyword>
<feature type="transmembrane region" description="Helical" evidence="1">
    <location>
        <begin position="54"/>
        <end position="78"/>
    </location>
</feature>
<dbReference type="AlphaFoldDB" id="A0A239MND1"/>
<organism evidence="2 3">
    <name type="scientific">Rhodococcoides kyotonense</name>
    <dbReference type="NCBI Taxonomy" id="398843"/>
    <lineage>
        <taxon>Bacteria</taxon>
        <taxon>Bacillati</taxon>
        <taxon>Actinomycetota</taxon>
        <taxon>Actinomycetes</taxon>
        <taxon>Mycobacteriales</taxon>
        <taxon>Nocardiaceae</taxon>
        <taxon>Rhodococcoides</taxon>
    </lineage>
</organism>
<dbReference type="RefSeq" id="WP_089251307.1">
    <property type="nucleotide sequence ID" value="NZ_FZOW01000019.1"/>
</dbReference>
<name>A0A239MND1_9NOCA</name>
<protein>
    <submittedName>
        <fullName evidence="2">Uncharacterized protein</fullName>
    </submittedName>
</protein>
<reference evidence="3" key="1">
    <citation type="submission" date="2017-06" db="EMBL/GenBank/DDBJ databases">
        <authorList>
            <person name="Varghese N."/>
            <person name="Submissions S."/>
        </authorList>
    </citation>
    <scope>NUCLEOTIDE SEQUENCE [LARGE SCALE GENOMIC DNA]</scope>
    <source>
        <strain evidence="3">JCM 23211</strain>
    </source>
</reference>
<evidence type="ECO:0000313" key="2">
    <source>
        <dbReference type="EMBL" id="SNT43763.1"/>
    </source>
</evidence>
<feature type="transmembrane region" description="Helical" evidence="1">
    <location>
        <begin position="12"/>
        <end position="33"/>
    </location>
</feature>
<dbReference type="STRING" id="398843.A3K89_24550"/>
<evidence type="ECO:0000313" key="3">
    <source>
        <dbReference type="Proteomes" id="UP000198327"/>
    </source>
</evidence>
<keyword evidence="1" id="KW-0472">Membrane</keyword>
<proteinExistence type="predicted"/>
<dbReference type="Proteomes" id="UP000198327">
    <property type="component" value="Unassembled WGS sequence"/>
</dbReference>
<keyword evidence="1" id="KW-1133">Transmembrane helix</keyword>
<accession>A0A239MND1</accession>
<dbReference type="EMBL" id="FZOW01000019">
    <property type="protein sequence ID" value="SNT43763.1"/>
    <property type="molecule type" value="Genomic_DNA"/>
</dbReference>